<protein>
    <recommendedName>
        <fullName evidence="8">X8 domain-containing protein</fullName>
    </recommendedName>
</protein>
<dbReference type="EMBL" id="CP136890">
    <property type="protein sequence ID" value="WOK94439.1"/>
    <property type="molecule type" value="Genomic_DNA"/>
</dbReference>
<evidence type="ECO:0000256" key="2">
    <source>
        <dbReference type="ARBA" id="ARBA00022475"/>
    </source>
</evidence>
<dbReference type="Proteomes" id="UP001327560">
    <property type="component" value="Chromosome 1"/>
</dbReference>
<organism evidence="9 10">
    <name type="scientific">Canna indica</name>
    <name type="common">Indian-shot</name>
    <dbReference type="NCBI Taxonomy" id="4628"/>
    <lineage>
        <taxon>Eukaryota</taxon>
        <taxon>Viridiplantae</taxon>
        <taxon>Streptophyta</taxon>
        <taxon>Embryophyta</taxon>
        <taxon>Tracheophyta</taxon>
        <taxon>Spermatophyta</taxon>
        <taxon>Magnoliopsida</taxon>
        <taxon>Liliopsida</taxon>
        <taxon>Zingiberales</taxon>
        <taxon>Cannaceae</taxon>
        <taxon>Canna</taxon>
    </lineage>
</organism>
<evidence type="ECO:0000313" key="9">
    <source>
        <dbReference type="EMBL" id="WOK94439.1"/>
    </source>
</evidence>
<name>A0AAQ3JT12_9LILI</name>
<sequence length="266" mass="29804">MIWKLKRLLNVGSERQLKRAIRLINTLVEEVLWQCRKLDNTSSHDLISRFMSLMEDNYVQVPLLSLSSSGMVVMPSPRASPCTFFLLSWHSCVVAGMCEEIAAITKGQCDRGRLDWRATILCEDDVQFDSKFCVEEDVLHDDTFVSRNTRVTYRQYVMDAAWCVCRSDVSSSMLQKALDYACGAGADCTQIIQNGPCYNPNTVLAHCSYAVNSYYQRKGQAQGSCDFSSTATLTTTDPGGNGCTYPASPRYLNLQKIATIPLLKRL</sequence>
<proteinExistence type="predicted"/>
<evidence type="ECO:0000256" key="7">
    <source>
        <dbReference type="ARBA" id="ARBA00023180"/>
    </source>
</evidence>
<keyword evidence="5" id="KW-0472">Membrane</keyword>
<dbReference type="SMART" id="SM00768">
    <property type="entry name" value="X8"/>
    <property type="match status" value="1"/>
</dbReference>
<keyword evidence="3" id="KW-0336">GPI-anchor</keyword>
<comment type="subcellular location">
    <subcellularLocation>
        <location evidence="1">Cell membrane</location>
        <topology evidence="1">Lipid-anchor</topology>
        <topology evidence="1">GPI-anchor</topology>
    </subcellularLocation>
</comment>
<keyword evidence="7" id="KW-0325">Glycoprotein</keyword>
<evidence type="ECO:0000259" key="8">
    <source>
        <dbReference type="SMART" id="SM00768"/>
    </source>
</evidence>
<dbReference type="GO" id="GO:0009506">
    <property type="term" value="C:plasmodesma"/>
    <property type="evidence" value="ECO:0007669"/>
    <property type="project" value="UniProtKB-ARBA"/>
</dbReference>
<evidence type="ECO:0000256" key="3">
    <source>
        <dbReference type="ARBA" id="ARBA00022622"/>
    </source>
</evidence>
<gene>
    <name evidence="9" type="ORF">Cni_G03141</name>
</gene>
<feature type="domain" description="X8" evidence="8">
    <location>
        <begin position="161"/>
        <end position="245"/>
    </location>
</feature>
<keyword evidence="4" id="KW-0732">Signal</keyword>
<keyword evidence="10" id="KW-1185">Reference proteome</keyword>
<evidence type="ECO:0000313" key="10">
    <source>
        <dbReference type="Proteomes" id="UP001327560"/>
    </source>
</evidence>
<keyword evidence="6" id="KW-1015">Disulfide bond</keyword>
<dbReference type="AlphaFoldDB" id="A0AAQ3JT12"/>
<dbReference type="PANTHER" id="PTHR31044:SF25">
    <property type="entry name" value="PLASMODESMATA CALLOSE-BINDING PROTEIN 3"/>
    <property type="match status" value="1"/>
</dbReference>
<accession>A0AAQ3JT12</accession>
<keyword evidence="2" id="KW-1003">Cell membrane</keyword>
<reference evidence="9 10" key="1">
    <citation type="submission" date="2023-10" db="EMBL/GenBank/DDBJ databases">
        <title>Chromosome-scale genome assembly provides insights into flower coloration mechanisms of Canna indica.</title>
        <authorList>
            <person name="Li C."/>
        </authorList>
    </citation>
    <scope>NUCLEOTIDE SEQUENCE [LARGE SCALE GENOMIC DNA]</scope>
    <source>
        <tissue evidence="9">Flower</tissue>
    </source>
</reference>
<dbReference type="GO" id="GO:0098552">
    <property type="term" value="C:side of membrane"/>
    <property type="evidence" value="ECO:0007669"/>
    <property type="project" value="UniProtKB-KW"/>
</dbReference>
<keyword evidence="3" id="KW-0449">Lipoprotein</keyword>
<evidence type="ECO:0000256" key="4">
    <source>
        <dbReference type="ARBA" id="ARBA00022729"/>
    </source>
</evidence>
<dbReference type="GO" id="GO:0005886">
    <property type="term" value="C:plasma membrane"/>
    <property type="evidence" value="ECO:0007669"/>
    <property type="project" value="UniProtKB-SubCell"/>
</dbReference>
<dbReference type="Pfam" id="PF07983">
    <property type="entry name" value="X8"/>
    <property type="match status" value="1"/>
</dbReference>
<dbReference type="InterPro" id="IPR012946">
    <property type="entry name" value="X8"/>
</dbReference>
<dbReference type="PANTHER" id="PTHR31044">
    <property type="entry name" value="BETA-1,3 GLUCANASE"/>
    <property type="match status" value="1"/>
</dbReference>
<dbReference type="Gene3D" id="1.20.58.1040">
    <property type="match status" value="1"/>
</dbReference>
<evidence type="ECO:0000256" key="6">
    <source>
        <dbReference type="ARBA" id="ARBA00023157"/>
    </source>
</evidence>
<evidence type="ECO:0000256" key="1">
    <source>
        <dbReference type="ARBA" id="ARBA00004609"/>
    </source>
</evidence>
<dbReference type="InterPro" id="IPR044788">
    <property type="entry name" value="X8_dom_prot"/>
</dbReference>
<dbReference type="FunFam" id="1.20.58.1040:FF:000001">
    <property type="entry name" value="Glucan endo-1,3-beta-glucosidase 4"/>
    <property type="match status" value="1"/>
</dbReference>
<evidence type="ECO:0000256" key="5">
    <source>
        <dbReference type="ARBA" id="ARBA00023136"/>
    </source>
</evidence>